<keyword evidence="3" id="KW-1185">Reference proteome</keyword>
<gene>
    <name evidence="2" type="ORF">GCM10017044_20660</name>
</gene>
<dbReference type="InterPro" id="IPR035965">
    <property type="entry name" value="PAS-like_dom_sf"/>
</dbReference>
<evidence type="ECO:0000313" key="2">
    <source>
        <dbReference type="EMBL" id="GHF25712.1"/>
    </source>
</evidence>
<protein>
    <submittedName>
        <fullName evidence="2">Transcriptional regulator</fullName>
    </submittedName>
</protein>
<sequence length="175" mass="20213">MSKYSIQPTGVERHFSADEFIVSKTNLKGHITYVNKLFMDIADYTEEDCLGKPHSVIRHPDMPRAIFHMLWEAIQAKKEIFAYVVNMAKNGDHYWVLAHVTPSYDADMQHIGYHSNRRVPAPKALDFIRPLYQELKSLEDSFANRKEGMEASLNLLEETLESKGVKYDEFIFSIG</sequence>
<name>A0A919E8U5_9PROT</name>
<dbReference type="Proteomes" id="UP000630923">
    <property type="component" value="Unassembled WGS sequence"/>
</dbReference>
<proteinExistence type="predicted"/>
<accession>A0A919E8U5</accession>
<dbReference type="RefSeq" id="WP_229819325.1">
    <property type="nucleotide sequence ID" value="NZ_BNCI01000002.1"/>
</dbReference>
<dbReference type="Pfam" id="PF08447">
    <property type="entry name" value="PAS_3"/>
    <property type="match status" value="1"/>
</dbReference>
<organism evidence="2 3">
    <name type="scientific">Kordiimonas sediminis</name>
    <dbReference type="NCBI Taxonomy" id="1735581"/>
    <lineage>
        <taxon>Bacteria</taxon>
        <taxon>Pseudomonadati</taxon>
        <taxon>Pseudomonadota</taxon>
        <taxon>Alphaproteobacteria</taxon>
        <taxon>Kordiimonadales</taxon>
        <taxon>Kordiimonadaceae</taxon>
        <taxon>Kordiimonas</taxon>
    </lineage>
</organism>
<dbReference type="InterPro" id="IPR000014">
    <property type="entry name" value="PAS"/>
</dbReference>
<dbReference type="Gene3D" id="3.30.450.20">
    <property type="entry name" value="PAS domain"/>
    <property type="match status" value="1"/>
</dbReference>
<reference evidence="2" key="2">
    <citation type="submission" date="2020-09" db="EMBL/GenBank/DDBJ databases">
        <authorList>
            <person name="Sun Q."/>
            <person name="Kim S."/>
        </authorList>
    </citation>
    <scope>NUCLEOTIDE SEQUENCE</scope>
    <source>
        <strain evidence="2">KCTC 42590</strain>
    </source>
</reference>
<dbReference type="EMBL" id="BNCI01000002">
    <property type="protein sequence ID" value="GHF25712.1"/>
    <property type="molecule type" value="Genomic_DNA"/>
</dbReference>
<dbReference type="AlphaFoldDB" id="A0A919E8U5"/>
<evidence type="ECO:0000313" key="3">
    <source>
        <dbReference type="Proteomes" id="UP000630923"/>
    </source>
</evidence>
<feature type="domain" description="PAS fold-3" evidence="1">
    <location>
        <begin position="32"/>
        <end position="111"/>
    </location>
</feature>
<dbReference type="SUPFAM" id="SSF55785">
    <property type="entry name" value="PYP-like sensor domain (PAS domain)"/>
    <property type="match status" value="1"/>
</dbReference>
<dbReference type="NCBIfam" id="TIGR00229">
    <property type="entry name" value="sensory_box"/>
    <property type="match status" value="1"/>
</dbReference>
<evidence type="ECO:0000259" key="1">
    <source>
        <dbReference type="Pfam" id="PF08447"/>
    </source>
</evidence>
<dbReference type="InterPro" id="IPR013655">
    <property type="entry name" value="PAS_fold_3"/>
</dbReference>
<dbReference type="CDD" id="cd00130">
    <property type="entry name" value="PAS"/>
    <property type="match status" value="1"/>
</dbReference>
<comment type="caution">
    <text evidence="2">The sequence shown here is derived from an EMBL/GenBank/DDBJ whole genome shotgun (WGS) entry which is preliminary data.</text>
</comment>
<reference evidence="2" key="1">
    <citation type="journal article" date="2014" name="Int. J. Syst. Evol. Microbiol.">
        <title>Complete genome sequence of Corynebacterium casei LMG S-19264T (=DSM 44701T), isolated from a smear-ripened cheese.</title>
        <authorList>
            <consortium name="US DOE Joint Genome Institute (JGI-PGF)"/>
            <person name="Walter F."/>
            <person name="Albersmeier A."/>
            <person name="Kalinowski J."/>
            <person name="Ruckert C."/>
        </authorList>
    </citation>
    <scope>NUCLEOTIDE SEQUENCE</scope>
    <source>
        <strain evidence="2">KCTC 42590</strain>
    </source>
</reference>